<sequence>MKNNARKLAEQDESTLVSSGNSFTIIRSLACCKIQMVAHKVSALKRYFSFNEVT</sequence>
<reference evidence="1" key="1">
    <citation type="journal article" date="2023" name="Mol. Ecol. Resour.">
        <title>Chromosome-level genome assembly of a triploid poplar Populus alba 'Berolinensis'.</title>
        <authorList>
            <person name="Chen S."/>
            <person name="Yu Y."/>
            <person name="Wang X."/>
            <person name="Wang S."/>
            <person name="Zhang T."/>
            <person name="Zhou Y."/>
            <person name="He R."/>
            <person name="Meng N."/>
            <person name="Wang Y."/>
            <person name="Liu W."/>
            <person name="Liu Z."/>
            <person name="Liu J."/>
            <person name="Guo Q."/>
            <person name="Huang H."/>
            <person name="Sederoff R.R."/>
            <person name="Wang G."/>
            <person name="Qu G."/>
            <person name="Chen S."/>
        </authorList>
    </citation>
    <scope>NUCLEOTIDE SEQUENCE</scope>
    <source>
        <strain evidence="1">SC-2020</strain>
    </source>
</reference>
<protein>
    <submittedName>
        <fullName evidence="1">Uncharacterized protein</fullName>
    </submittedName>
</protein>
<accession>A0AAD6RAI1</accession>
<comment type="caution">
    <text evidence="1">The sequence shown here is derived from an EMBL/GenBank/DDBJ whole genome shotgun (WGS) entry which is preliminary data.</text>
</comment>
<dbReference type="Proteomes" id="UP001164929">
    <property type="component" value="Chromosome 3"/>
</dbReference>
<dbReference type="EMBL" id="JAQIZT010000003">
    <property type="protein sequence ID" value="KAJ7005389.1"/>
    <property type="molecule type" value="Genomic_DNA"/>
</dbReference>
<name>A0AAD6RAI1_9ROSI</name>
<proteinExistence type="predicted"/>
<evidence type="ECO:0000313" key="1">
    <source>
        <dbReference type="EMBL" id="KAJ7005389.1"/>
    </source>
</evidence>
<evidence type="ECO:0000313" key="2">
    <source>
        <dbReference type="Proteomes" id="UP001164929"/>
    </source>
</evidence>
<gene>
    <name evidence="1" type="ORF">NC653_010020</name>
</gene>
<keyword evidence="2" id="KW-1185">Reference proteome</keyword>
<dbReference type="AlphaFoldDB" id="A0AAD6RAI1"/>
<organism evidence="1 2">
    <name type="scientific">Populus alba x Populus x berolinensis</name>
    <dbReference type="NCBI Taxonomy" id="444605"/>
    <lineage>
        <taxon>Eukaryota</taxon>
        <taxon>Viridiplantae</taxon>
        <taxon>Streptophyta</taxon>
        <taxon>Embryophyta</taxon>
        <taxon>Tracheophyta</taxon>
        <taxon>Spermatophyta</taxon>
        <taxon>Magnoliopsida</taxon>
        <taxon>eudicotyledons</taxon>
        <taxon>Gunneridae</taxon>
        <taxon>Pentapetalae</taxon>
        <taxon>rosids</taxon>
        <taxon>fabids</taxon>
        <taxon>Malpighiales</taxon>
        <taxon>Salicaceae</taxon>
        <taxon>Saliceae</taxon>
        <taxon>Populus</taxon>
    </lineage>
</organism>